<sequence>MSRDDNIYSSFTTLLTAYYGHIILLSFYLKVKDGSIGRIAKVEGAQGYGKDMNLFSTYGSFQICSKKKKPIRICIDNALPLEQFLP</sequence>
<dbReference type="Proteomes" id="UP000053766">
    <property type="component" value="Unassembled WGS sequence"/>
</dbReference>
<evidence type="ECO:0000256" key="1">
    <source>
        <dbReference type="SAM" id="Phobius"/>
    </source>
</evidence>
<organism evidence="2 3">
    <name type="scientific">Dictyocaulus viviparus</name>
    <name type="common">Bovine lungworm</name>
    <dbReference type="NCBI Taxonomy" id="29172"/>
    <lineage>
        <taxon>Eukaryota</taxon>
        <taxon>Metazoa</taxon>
        <taxon>Ecdysozoa</taxon>
        <taxon>Nematoda</taxon>
        <taxon>Chromadorea</taxon>
        <taxon>Rhabditida</taxon>
        <taxon>Rhabditina</taxon>
        <taxon>Rhabditomorpha</taxon>
        <taxon>Strongyloidea</taxon>
        <taxon>Metastrongylidae</taxon>
        <taxon>Dictyocaulus</taxon>
    </lineage>
</organism>
<accession>A0A0D8XA11</accession>
<reference evidence="2 3" key="1">
    <citation type="submission" date="2013-11" db="EMBL/GenBank/DDBJ databases">
        <title>Draft genome of the bovine lungworm Dictyocaulus viviparus.</title>
        <authorList>
            <person name="Mitreva M."/>
        </authorList>
    </citation>
    <scope>NUCLEOTIDE SEQUENCE [LARGE SCALE GENOMIC DNA]</scope>
    <source>
        <strain evidence="2 3">HannoverDv2000</strain>
    </source>
</reference>
<dbReference type="AlphaFoldDB" id="A0A0D8XA11"/>
<evidence type="ECO:0000313" key="3">
    <source>
        <dbReference type="Proteomes" id="UP000053766"/>
    </source>
</evidence>
<name>A0A0D8XA11_DICVI</name>
<proteinExistence type="predicted"/>
<gene>
    <name evidence="2" type="ORF">DICVIV_12591</name>
</gene>
<dbReference type="EMBL" id="KN716826">
    <property type="protein sequence ID" value="KJH41430.1"/>
    <property type="molecule type" value="Genomic_DNA"/>
</dbReference>
<feature type="transmembrane region" description="Helical" evidence="1">
    <location>
        <begin position="6"/>
        <end position="29"/>
    </location>
</feature>
<keyword evidence="1" id="KW-0812">Transmembrane</keyword>
<keyword evidence="3" id="KW-1185">Reference proteome</keyword>
<protein>
    <submittedName>
        <fullName evidence="2">Transcription antitermination protein NusB domain protein</fullName>
    </submittedName>
</protein>
<evidence type="ECO:0000313" key="2">
    <source>
        <dbReference type="EMBL" id="KJH41430.1"/>
    </source>
</evidence>
<keyword evidence="1" id="KW-1133">Transmembrane helix</keyword>
<reference evidence="3" key="2">
    <citation type="journal article" date="2016" name="Sci. Rep.">
        <title>Dictyocaulus viviparus genome, variome and transcriptome elucidate lungworm biology and support future intervention.</title>
        <authorList>
            <person name="McNulty S.N."/>
            <person name="Strube C."/>
            <person name="Rosa B.A."/>
            <person name="Martin J.C."/>
            <person name="Tyagi R."/>
            <person name="Choi Y.J."/>
            <person name="Wang Q."/>
            <person name="Hallsworth Pepin K."/>
            <person name="Zhang X."/>
            <person name="Ozersky P."/>
            <person name="Wilson R.K."/>
            <person name="Sternberg P.W."/>
            <person name="Gasser R.B."/>
            <person name="Mitreva M."/>
        </authorList>
    </citation>
    <scope>NUCLEOTIDE SEQUENCE [LARGE SCALE GENOMIC DNA]</scope>
    <source>
        <strain evidence="3">HannoverDv2000</strain>
    </source>
</reference>
<keyword evidence="1" id="KW-0472">Membrane</keyword>